<dbReference type="AlphaFoldDB" id="A0A553P087"/>
<dbReference type="STRING" id="6832.A0A553P087"/>
<accession>A0A553P087</accession>
<proteinExistence type="predicted"/>
<feature type="compositionally biased region" description="Basic and acidic residues" evidence="1">
    <location>
        <begin position="142"/>
        <end position="152"/>
    </location>
</feature>
<feature type="signal peptide" evidence="2">
    <location>
        <begin position="1"/>
        <end position="24"/>
    </location>
</feature>
<comment type="caution">
    <text evidence="3">The sequence shown here is derived from an EMBL/GenBank/DDBJ whole genome shotgun (WGS) entry which is preliminary data.</text>
</comment>
<keyword evidence="2" id="KW-0732">Signal</keyword>
<evidence type="ECO:0000313" key="3">
    <source>
        <dbReference type="EMBL" id="TRY71104.1"/>
    </source>
</evidence>
<dbReference type="Proteomes" id="UP000318571">
    <property type="component" value="Chromosome 9"/>
</dbReference>
<feature type="compositionally biased region" description="Basic and acidic residues" evidence="1">
    <location>
        <begin position="95"/>
        <end position="123"/>
    </location>
</feature>
<reference evidence="3 4" key="1">
    <citation type="journal article" date="2018" name="Nat. Ecol. Evol.">
        <title>Genomic signatures of mitonuclear coevolution across populations of Tigriopus californicus.</title>
        <authorList>
            <person name="Barreto F.S."/>
            <person name="Watson E.T."/>
            <person name="Lima T.G."/>
            <person name="Willett C.S."/>
            <person name="Edmands S."/>
            <person name="Li W."/>
            <person name="Burton R.S."/>
        </authorList>
    </citation>
    <scope>NUCLEOTIDE SEQUENCE [LARGE SCALE GENOMIC DNA]</scope>
    <source>
        <strain evidence="3 4">San Diego</strain>
    </source>
</reference>
<feature type="region of interest" description="Disordered" evidence="1">
    <location>
        <begin position="80"/>
        <end position="181"/>
    </location>
</feature>
<dbReference type="EMBL" id="VCGU01000009">
    <property type="protein sequence ID" value="TRY71104.1"/>
    <property type="molecule type" value="Genomic_DNA"/>
</dbReference>
<evidence type="ECO:0000256" key="2">
    <source>
        <dbReference type="SAM" id="SignalP"/>
    </source>
</evidence>
<protein>
    <submittedName>
        <fullName evidence="3">Uncharacterized protein</fullName>
    </submittedName>
</protein>
<evidence type="ECO:0000256" key="1">
    <source>
        <dbReference type="SAM" id="MobiDB-lite"/>
    </source>
</evidence>
<gene>
    <name evidence="3" type="ORF">TCAL_13423</name>
</gene>
<sequence length="181" mass="19987">MMIKSTAMLTMIWWLFLGKRKKDAFLWSEGDASNPAVASSGCCSLLFQSVSDTPCENTLIQASSTQVLCLVMSDSKSASQADLNESNMPLLDDDAQQKGLEDKEHIEMKEEKDDSQETEKQAEDSSSSSTTNKKGNKKNKAEKKIKEKKEKGPGCVQKMSAGLNLEDRDRHAINTEIDVSC</sequence>
<feature type="chain" id="PRO_5022216052" evidence="2">
    <location>
        <begin position="25"/>
        <end position="181"/>
    </location>
</feature>
<feature type="compositionally biased region" description="Low complexity" evidence="1">
    <location>
        <begin position="124"/>
        <end position="133"/>
    </location>
</feature>
<organism evidence="3 4">
    <name type="scientific">Tigriopus californicus</name>
    <name type="common">Marine copepod</name>
    <dbReference type="NCBI Taxonomy" id="6832"/>
    <lineage>
        <taxon>Eukaryota</taxon>
        <taxon>Metazoa</taxon>
        <taxon>Ecdysozoa</taxon>
        <taxon>Arthropoda</taxon>
        <taxon>Crustacea</taxon>
        <taxon>Multicrustacea</taxon>
        <taxon>Hexanauplia</taxon>
        <taxon>Copepoda</taxon>
        <taxon>Harpacticoida</taxon>
        <taxon>Harpacticidae</taxon>
        <taxon>Tigriopus</taxon>
    </lineage>
</organism>
<keyword evidence="4" id="KW-1185">Reference proteome</keyword>
<name>A0A553P087_TIGCA</name>
<evidence type="ECO:0000313" key="4">
    <source>
        <dbReference type="Proteomes" id="UP000318571"/>
    </source>
</evidence>